<evidence type="ECO:0000256" key="3">
    <source>
        <dbReference type="ARBA" id="ARBA00022833"/>
    </source>
</evidence>
<feature type="non-terminal residue" evidence="5">
    <location>
        <position position="582"/>
    </location>
</feature>
<evidence type="ECO:0000313" key="5">
    <source>
        <dbReference type="EMBL" id="ORX93619.1"/>
    </source>
</evidence>
<feature type="region of interest" description="Disordered" evidence="4">
    <location>
        <begin position="515"/>
        <end position="582"/>
    </location>
</feature>
<evidence type="ECO:0000256" key="2">
    <source>
        <dbReference type="ARBA" id="ARBA00022771"/>
    </source>
</evidence>
<keyword evidence="3" id="KW-0862">Zinc</keyword>
<keyword evidence="1" id="KW-0479">Metal-binding</keyword>
<dbReference type="AlphaFoldDB" id="A0A1Y1Y6M8"/>
<organism evidence="5 6">
    <name type="scientific">Clohesyomyces aquaticus</name>
    <dbReference type="NCBI Taxonomy" id="1231657"/>
    <lineage>
        <taxon>Eukaryota</taxon>
        <taxon>Fungi</taxon>
        <taxon>Dikarya</taxon>
        <taxon>Ascomycota</taxon>
        <taxon>Pezizomycotina</taxon>
        <taxon>Dothideomycetes</taxon>
        <taxon>Pleosporomycetidae</taxon>
        <taxon>Pleosporales</taxon>
        <taxon>Lindgomycetaceae</taxon>
        <taxon>Clohesyomyces</taxon>
    </lineage>
</organism>
<dbReference type="Gene3D" id="3.30.60.90">
    <property type="match status" value="1"/>
</dbReference>
<evidence type="ECO:0000256" key="4">
    <source>
        <dbReference type="SAM" id="MobiDB-lite"/>
    </source>
</evidence>
<comment type="caution">
    <text evidence="5">The sequence shown here is derived from an EMBL/GenBank/DDBJ whole genome shotgun (WGS) entry which is preliminary data.</text>
</comment>
<feature type="compositionally biased region" description="Gly residues" evidence="4">
    <location>
        <begin position="555"/>
        <end position="582"/>
    </location>
</feature>
<dbReference type="GO" id="GO:0008270">
    <property type="term" value="F:zinc ion binding"/>
    <property type="evidence" value="ECO:0007669"/>
    <property type="project" value="UniProtKB-KW"/>
</dbReference>
<dbReference type="STRING" id="1231657.A0A1Y1Y6M8"/>
<reference evidence="5 6" key="1">
    <citation type="submission" date="2016-07" db="EMBL/GenBank/DDBJ databases">
        <title>Pervasive Adenine N6-methylation of Active Genes in Fungi.</title>
        <authorList>
            <consortium name="DOE Joint Genome Institute"/>
            <person name="Mondo S.J."/>
            <person name="Dannebaum R.O."/>
            <person name="Kuo R.C."/>
            <person name="Labutti K."/>
            <person name="Haridas S."/>
            <person name="Kuo A."/>
            <person name="Salamov A."/>
            <person name="Ahrendt S.R."/>
            <person name="Lipzen A."/>
            <person name="Sullivan W."/>
            <person name="Andreopoulos W.B."/>
            <person name="Clum A."/>
            <person name="Lindquist E."/>
            <person name="Daum C."/>
            <person name="Ramamoorthy G.K."/>
            <person name="Gryganskyi A."/>
            <person name="Culley D."/>
            <person name="Magnuson J.K."/>
            <person name="James T.Y."/>
            <person name="O'Malley M.A."/>
            <person name="Stajich J.E."/>
            <person name="Spatafora J.W."/>
            <person name="Visel A."/>
            <person name="Grigoriev I.V."/>
        </authorList>
    </citation>
    <scope>NUCLEOTIDE SEQUENCE [LARGE SCALE GENOMIC DNA]</scope>
    <source>
        <strain evidence="5 6">CBS 115471</strain>
    </source>
</reference>
<proteinExistence type="predicted"/>
<protein>
    <submittedName>
        <fullName evidence="5">Uncharacterized protein</fullName>
    </submittedName>
</protein>
<dbReference type="EMBL" id="MCFA01000334">
    <property type="protein sequence ID" value="ORX93619.1"/>
    <property type="molecule type" value="Genomic_DNA"/>
</dbReference>
<feature type="non-terminal residue" evidence="5">
    <location>
        <position position="1"/>
    </location>
</feature>
<feature type="compositionally biased region" description="Polar residues" evidence="4">
    <location>
        <begin position="81"/>
        <end position="91"/>
    </location>
</feature>
<dbReference type="SUPFAM" id="SSF57850">
    <property type="entry name" value="RING/U-box"/>
    <property type="match status" value="1"/>
</dbReference>
<evidence type="ECO:0000313" key="6">
    <source>
        <dbReference type="Proteomes" id="UP000193144"/>
    </source>
</evidence>
<feature type="region of interest" description="Disordered" evidence="4">
    <location>
        <begin position="79"/>
        <end position="144"/>
    </location>
</feature>
<gene>
    <name evidence="5" type="ORF">BCR34DRAFT_451532</name>
</gene>
<evidence type="ECO:0000256" key="1">
    <source>
        <dbReference type="ARBA" id="ARBA00022723"/>
    </source>
</evidence>
<sequence length="582" mass="62882">PQYYPHYAQIPGQYAFPQSYPTAPFGNAPAIAELDASVPVAELPAPLPTAPPTSTPADQLSEDEKLARHLSQIELAEARARSNSNLSQHQRPVTFHQPSPVAMSSEFPEVLPTGAHSQGPYLAGPYGAQPPIQASQPHLSPDLGHSPPPLFSSPRPISMYGTSSLQFAGSAPPPTDAVDPLGLATYLETQRQVPYPPQWVLPPITSTLYGSFTPGPKSDWLDAIESFTWSTARRNEQARTPTPPKFHFTFKTKGGSFRDPRFSWTMTSSPTTSGKLISKTAERPWTYNIKRDISSNLKKTETLTPSKGHDLICGYFHGLNYDSLKFIGTDGKVYKWVSHIPLNPLRGYLYGATRHALFVSTQRYGVGAQDPLYGQIVADHAFFDGHIDDLDVHNNIICGGCNISPIIGHRWLCRTCVKQHNLCNTCLQLSKSVILGSCTFTLVSRPDETLWIRSKDTDPAMVVATLQVLKDWEMHSLRERKKKDPEAFKRHIEAARENYLGKVVYWRATDLGQTETGKGEEAVGPGAGAGGVKKGRDIPTETGAAGEGSVDGNVVGEGGAKVTAGDGGGTSEGDSVGGGGGG</sequence>
<keyword evidence="2" id="KW-0863">Zinc-finger</keyword>
<accession>A0A1Y1Y6M8</accession>
<dbReference type="InterPro" id="IPR043145">
    <property type="entry name" value="Znf_ZZ_sf"/>
</dbReference>
<dbReference type="OrthoDB" id="661148at2759"/>
<dbReference type="Proteomes" id="UP000193144">
    <property type="component" value="Unassembled WGS sequence"/>
</dbReference>
<name>A0A1Y1Y6M8_9PLEO</name>
<keyword evidence="6" id="KW-1185">Reference proteome</keyword>